<sequence>MNVAFLSGGGGRGFLAGDGEFGDWRDGGKLSKRGNRPRVRRANQRKRELDQNIHPFIAVAGVSIASNARRSSEILLRASSSAADVSGNESVGLQPDSKADWRSNARVAVIGATGGVGFHVINRLLSKQSQVRAVVRDVAKAKESFGDAAGSLEFVTADVTIPGEQLEKAVEDVDAVVLCVGTTAFPSKAWKNGNSPKNVDGQGVENVMSAIERVSVQSVSKKNVKKIVALSSVGVLRKTKFPFAILNLFGVLDAKLRAEKAVIQTSEKLGLDYSILRPGRLVGGPYTNIGAIRKERGDNGIVLALGDNQSGDCAREDVAAVAVESIFREEAKCKAFTVVNPADLPRKSVVEEDDEWNELFGRLERPNEVLRLEFTSLNVMKLRNWLASWSGSVLTSGALYPPLPIPVRVDPTQTGCMLTFLTVDDGKVKPLGSLNIMLRPASEDGKVRGALLVFREPMFQDKPFLGEVQILDKLKDDLARVTTANAEEA</sequence>
<accession>A0A7S0ZAU6</accession>
<evidence type="ECO:0000259" key="2">
    <source>
        <dbReference type="Pfam" id="PF13460"/>
    </source>
</evidence>
<dbReference type="AlphaFoldDB" id="A0A7S0ZAU6"/>
<evidence type="ECO:0000259" key="3">
    <source>
        <dbReference type="Pfam" id="PF23650"/>
    </source>
</evidence>
<proteinExistence type="predicted"/>
<feature type="region of interest" description="Disordered" evidence="1">
    <location>
        <begin position="25"/>
        <end position="47"/>
    </location>
</feature>
<protein>
    <recommendedName>
        <fullName evidence="5">NAD(P)-binding domain-containing protein</fullName>
    </recommendedName>
</protein>
<dbReference type="InterPro" id="IPR016040">
    <property type="entry name" value="NAD(P)-bd_dom"/>
</dbReference>
<feature type="domain" description="DUF7148" evidence="3">
    <location>
        <begin position="377"/>
        <end position="480"/>
    </location>
</feature>
<dbReference type="PANTHER" id="PTHR15020:SF50">
    <property type="entry name" value="UPF0659 PROTEIN YMR090W"/>
    <property type="match status" value="1"/>
</dbReference>
<evidence type="ECO:0000313" key="4">
    <source>
        <dbReference type="EMBL" id="CAD8816056.1"/>
    </source>
</evidence>
<organism evidence="4">
    <name type="scientific">Timspurckia oligopyrenoides</name>
    <dbReference type="NCBI Taxonomy" id="708627"/>
    <lineage>
        <taxon>Eukaryota</taxon>
        <taxon>Rhodophyta</taxon>
        <taxon>Bangiophyceae</taxon>
        <taxon>Porphyridiales</taxon>
        <taxon>Porphyridiaceae</taxon>
        <taxon>Timspurckia</taxon>
    </lineage>
</organism>
<dbReference type="EMBL" id="HBFP01000595">
    <property type="protein sequence ID" value="CAD8816056.1"/>
    <property type="molecule type" value="Transcribed_RNA"/>
</dbReference>
<evidence type="ECO:0008006" key="5">
    <source>
        <dbReference type="Google" id="ProtNLM"/>
    </source>
</evidence>
<dbReference type="InterPro" id="IPR036291">
    <property type="entry name" value="NAD(P)-bd_dom_sf"/>
</dbReference>
<evidence type="ECO:0000256" key="1">
    <source>
        <dbReference type="SAM" id="MobiDB-lite"/>
    </source>
</evidence>
<feature type="compositionally biased region" description="Basic residues" evidence="1">
    <location>
        <begin position="30"/>
        <end position="44"/>
    </location>
</feature>
<dbReference type="SUPFAM" id="SSF51735">
    <property type="entry name" value="NAD(P)-binding Rossmann-fold domains"/>
    <property type="match status" value="1"/>
</dbReference>
<name>A0A7S0ZAU6_9RHOD</name>
<dbReference type="PANTHER" id="PTHR15020">
    <property type="entry name" value="FLAVIN REDUCTASE-RELATED"/>
    <property type="match status" value="1"/>
</dbReference>
<feature type="domain" description="NAD(P)-binding" evidence="2">
    <location>
        <begin position="111"/>
        <end position="327"/>
    </location>
</feature>
<dbReference type="Pfam" id="PF13460">
    <property type="entry name" value="NAD_binding_10"/>
    <property type="match status" value="1"/>
</dbReference>
<reference evidence="4" key="1">
    <citation type="submission" date="2021-01" db="EMBL/GenBank/DDBJ databases">
        <authorList>
            <person name="Corre E."/>
            <person name="Pelletier E."/>
            <person name="Niang G."/>
            <person name="Scheremetjew M."/>
            <person name="Finn R."/>
            <person name="Kale V."/>
            <person name="Holt S."/>
            <person name="Cochrane G."/>
            <person name="Meng A."/>
            <person name="Brown T."/>
            <person name="Cohen L."/>
        </authorList>
    </citation>
    <scope>NUCLEOTIDE SEQUENCE</scope>
    <source>
        <strain evidence="4">CCMP3278</strain>
    </source>
</reference>
<gene>
    <name evidence="4" type="ORF">TOLI1172_LOCUS444</name>
</gene>
<dbReference type="Gene3D" id="3.40.50.720">
    <property type="entry name" value="NAD(P)-binding Rossmann-like Domain"/>
    <property type="match status" value="1"/>
</dbReference>
<dbReference type="InterPro" id="IPR055572">
    <property type="entry name" value="DUF7148"/>
</dbReference>
<dbReference type="Pfam" id="PF23650">
    <property type="entry name" value="DUF7148"/>
    <property type="match status" value="1"/>
</dbReference>